<evidence type="ECO:0000256" key="1">
    <source>
        <dbReference type="ARBA" id="ARBA00007162"/>
    </source>
</evidence>
<evidence type="ECO:0000256" key="3">
    <source>
        <dbReference type="SAM" id="SignalP"/>
    </source>
</evidence>
<dbReference type="PANTHER" id="PTHR35841:SF1">
    <property type="entry name" value="PHOSPHONATES-BINDING PERIPLASMIC PROTEIN"/>
    <property type="match status" value="1"/>
</dbReference>
<reference evidence="4" key="1">
    <citation type="submission" date="2023-03" db="EMBL/GenBank/DDBJ databases">
        <title>Chitinimonas shenzhenensis gen. nov., sp. nov., a novel member of family Burkholderiaceae isolated from activated sludge collected in Shen Zhen, China.</title>
        <authorList>
            <person name="Wang X."/>
        </authorList>
    </citation>
    <scope>NUCLEOTIDE SEQUENCE</scope>
    <source>
        <strain evidence="4">DQS-5</strain>
    </source>
</reference>
<name>A0ABT7DXY0_9NEIS</name>
<dbReference type="InterPro" id="IPR005770">
    <property type="entry name" value="PhnD"/>
</dbReference>
<dbReference type="RefSeq" id="WP_284101207.1">
    <property type="nucleotide sequence ID" value="NZ_JARRAF010000013.1"/>
</dbReference>
<dbReference type="NCBIfam" id="TIGR01098">
    <property type="entry name" value="3A0109s03R"/>
    <property type="match status" value="1"/>
</dbReference>
<comment type="caution">
    <text evidence="4">The sequence shown here is derived from an EMBL/GenBank/DDBJ whole genome shotgun (WGS) entry which is preliminary data.</text>
</comment>
<dbReference type="EMBL" id="JARRAF010000013">
    <property type="protein sequence ID" value="MDK2124895.1"/>
    <property type="molecule type" value="Genomic_DNA"/>
</dbReference>
<protein>
    <submittedName>
        <fullName evidence="4">Phosphate/phosphite/phosphonate ABC transporter substrate-binding protein</fullName>
    </submittedName>
</protein>
<organism evidence="4 5">
    <name type="scientific">Parachitinimonas caeni</name>
    <dbReference type="NCBI Taxonomy" id="3031301"/>
    <lineage>
        <taxon>Bacteria</taxon>
        <taxon>Pseudomonadati</taxon>
        <taxon>Pseudomonadota</taxon>
        <taxon>Betaproteobacteria</taxon>
        <taxon>Neisseriales</taxon>
        <taxon>Chitinibacteraceae</taxon>
        <taxon>Parachitinimonas</taxon>
    </lineage>
</organism>
<keyword evidence="2 3" id="KW-0732">Signal</keyword>
<evidence type="ECO:0000313" key="4">
    <source>
        <dbReference type="EMBL" id="MDK2124895.1"/>
    </source>
</evidence>
<dbReference type="Gene3D" id="3.40.190.10">
    <property type="entry name" value="Periplasmic binding protein-like II"/>
    <property type="match status" value="2"/>
</dbReference>
<comment type="similarity">
    <text evidence="1">Belongs to the phosphate/phosphite/phosphonate binding protein family.</text>
</comment>
<evidence type="ECO:0000313" key="5">
    <source>
        <dbReference type="Proteomes" id="UP001172778"/>
    </source>
</evidence>
<sequence>MKLMPYTVLAASALLIQTAFAAPTQELVFGFTALSVKSEAEIKNEIAQWQPMLDAMSKQLKVKVTGVGSTKAGDLVERMKKGEVHVALMGNVPALDALVQANAQVFGQVIKIKGGDSYQSLIIAHKDSKLTNLEQMLASNKQYSLQLGDVKSTSSTLVPLYYAFSRYRVTPEEVFKKVTRGNHKLNFLAVANKEVDVATVASDLLEGDYKEENAAEYAKVKVIWRSDPLKNDPLLYRKDLPADMKQAVEKFFLGYGKAPEEKATLKEARGLTGFKKSTNAQLQQVADIELFQAQQSLMQDEKLTMEEKNKKHEEVSRKFADLQRYLLTK</sequence>
<evidence type="ECO:0000256" key="2">
    <source>
        <dbReference type="ARBA" id="ARBA00022729"/>
    </source>
</evidence>
<proteinExistence type="inferred from homology"/>
<dbReference type="Proteomes" id="UP001172778">
    <property type="component" value="Unassembled WGS sequence"/>
</dbReference>
<dbReference type="SUPFAM" id="SSF53850">
    <property type="entry name" value="Periplasmic binding protein-like II"/>
    <property type="match status" value="1"/>
</dbReference>
<keyword evidence="5" id="KW-1185">Reference proteome</keyword>
<dbReference type="Pfam" id="PF12974">
    <property type="entry name" value="Phosphonate-bd"/>
    <property type="match status" value="1"/>
</dbReference>
<gene>
    <name evidence="4" type="primary">phnD</name>
    <name evidence="4" type="ORF">PZA18_12645</name>
</gene>
<dbReference type="PANTHER" id="PTHR35841">
    <property type="entry name" value="PHOSPHONATES-BINDING PERIPLASMIC PROTEIN"/>
    <property type="match status" value="1"/>
</dbReference>
<feature type="chain" id="PRO_5046823234" evidence="3">
    <location>
        <begin position="22"/>
        <end position="329"/>
    </location>
</feature>
<accession>A0ABT7DXY0</accession>
<feature type="signal peptide" evidence="3">
    <location>
        <begin position="1"/>
        <end position="21"/>
    </location>
</feature>